<feature type="chain" id="PRO_5015708515" evidence="2">
    <location>
        <begin position="17"/>
        <end position="210"/>
    </location>
</feature>
<dbReference type="AlphaFoldDB" id="A0A2S7XWT4"/>
<sequence length="210" mass="22409">MKTPVVLAAVAAVVSAQHTITTDVADVVHTTPTMTGFPSHVPSTFLILTRPQPSTSGGNGSVTVDLPSTFEQSELNTPRPRSEPTADESVPFPSTFQQFEPKGHRRPKPTSTSSWSSRCTFRPEDVPTKFEQFPGTHRGPKLPPKVPDPNCAHPPHMVNPPPSIPDPERAHPPHITITPTAVAEAPEQSRGASTETASGGDMSMVAESES</sequence>
<feature type="compositionally biased region" description="Polar residues" evidence="1">
    <location>
        <begin position="109"/>
        <end position="119"/>
    </location>
</feature>
<evidence type="ECO:0000256" key="2">
    <source>
        <dbReference type="SAM" id="SignalP"/>
    </source>
</evidence>
<gene>
    <name evidence="3" type="ORF">BB8028_0001g04550</name>
</gene>
<reference evidence="3 4" key="1">
    <citation type="submission" date="2016-07" db="EMBL/GenBank/DDBJ databases">
        <title>Comparative genomics of the entomopathogenic fungus Beauveria bassiana.</title>
        <authorList>
            <person name="Valero Jimenez C.A."/>
            <person name="Zwaan B.J."/>
            <person name="Van Kan J.A."/>
            <person name="Takken W."/>
            <person name="Debets A.J."/>
            <person name="Schoustra S.E."/>
            <person name="Koenraadt C.J."/>
        </authorList>
    </citation>
    <scope>NUCLEOTIDE SEQUENCE [LARGE SCALE GENOMIC DNA]</scope>
    <source>
        <strain evidence="3 4">ARSEF 8028</strain>
    </source>
</reference>
<accession>A0A2S7XWT4</accession>
<evidence type="ECO:0000313" key="4">
    <source>
        <dbReference type="Proteomes" id="UP000237441"/>
    </source>
</evidence>
<dbReference type="Proteomes" id="UP000237441">
    <property type="component" value="Unassembled WGS sequence"/>
</dbReference>
<feature type="region of interest" description="Disordered" evidence="1">
    <location>
        <begin position="151"/>
        <end position="210"/>
    </location>
</feature>
<keyword evidence="2" id="KW-0732">Signal</keyword>
<name>A0A2S7XWT4_BEABA</name>
<comment type="caution">
    <text evidence="3">The sequence shown here is derived from an EMBL/GenBank/DDBJ whole genome shotgun (WGS) entry which is preliminary data.</text>
</comment>
<feature type="signal peptide" evidence="2">
    <location>
        <begin position="1"/>
        <end position="16"/>
    </location>
</feature>
<evidence type="ECO:0000313" key="3">
    <source>
        <dbReference type="EMBL" id="PQK08378.1"/>
    </source>
</evidence>
<proteinExistence type="predicted"/>
<evidence type="ECO:0000256" key="1">
    <source>
        <dbReference type="SAM" id="MobiDB-lite"/>
    </source>
</evidence>
<dbReference type="EMBL" id="JRHA01000001">
    <property type="protein sequence ID" value="PQK08378.1"/>
    <property type="molecule type" value="Genomic_DNA"/>
</dbReference>
<protein>
    <submittedName>
        <fullName evidence="3">Uncharacterized protein</fullName>
    </submittedName>
</protein>
<dbReference type="OrthoDB" id="10333928at2759"/>
<organism evidence="3 4">
    <name type="scientific">Beauveria bassiana</name>
    <name type="common">White muscardine disease fungus</name>
    <name type="synonym">Tritirachium shiotae</name>
    <dbReference type="NCBI Taxonomy" id="176275"/>
    <lineage>
        <taxon>Eukaryota</taxon>
        <taxon>Fungi</taxon>
        <taxon>Dikarya</taxon>
        <taxon>Ascomycota</taxon>
        <taxon>Pezizomycotina</taxon>
        <taxon>Sordariomycetes</taxon>
        <taxon>Hypocreomycetidae</taxon>
        <taxon>Hypocreales</taxon>
        <taxon>Cordycipitaceae</taxon>
        <taxon>Beauveria</taxon>
    </lineage>
</organism>
<feature type="region of interest" description="Disordered" evidence="1">
    <location>
        <begin position="49"/>
        <end position="122"/>
    </location>
</feature>